<reference evidence="2 3" key="1">
    <citation type="submission" date="2014-04" db="EMBL/GenBank/DDBJ databases">
        <authorList>
            <person name="Sears C."/>
            <person name="Carroll K."/>
            <person name="Sack B.R."/>
            <person name="Qadri F."/>
            <person name="Myers L.L."/>
            <person name="Chung G.-T."/>
            <person name="Escheverria P."/>
            <person name="Fraser C.M."/>
            <person name="Sadzewicz L."/>
            <person name="Shefchek K.A."/>
            <person name="Tallon L."/>
            <person name="Das S.P."/>
            <person name="Daugherty S."/>
            <person name="Mongodin E.F."/>
        </authorList>
    </citation>
    <scope>NUCLEOTIDE SEQUENCE [LARGE SCALE GENOMIC DNA]</scope>
    <source>
        <strain evidence="2 3">3975 RP4</strain>
    </source>
</reference>
<proteinExistence type="predicted"/>
<accession>A0A069SNZ2</accession>
<dbReference type="Proteomes" id="UP000027661">
    <property type="component" value="Unassembled WGS sequence"/>
</dbReference>
<keyword evidence="1" id="KW-0472">Membrane</keyword>
<dbReference type="AlphaFoldDB" id="A0A069SNZ2"/>
<sequence length="48" mass="5442">MLAGALFSILLKGVTLYFLVILLLLGFGPDDMWKQPVIIVIVRKRLKK</sequence>
<name>A0A069SNZ2_PHOVU</name>
<evidence type="ECO:0000256" key="1">
    <source>
        <dbReference type="SAM" id="Phobius"/>
    </source>
</evidence>
<dbReference type="PATRIC" id="fig|1339352.3.peg.49"/>
<organism evidence="2 3">
    <name type="scientific">Phocaeicola vulgatus str. 3975 RP4</name>
    <dbReference type="NCBI Taxonomy" id="1339352"/>
    <lineage>
        <taxon>Bacteria</taxon>
        <taxon>Pseudomonadati</taxon>
        <taxon>Bacteroidota</taxon>
        <taxon>Bacteroidia</taxon>
        <taxon>Bacteroidales</taxon>
        <taxon>Bacteroidaceae</taxon>
        <taxon>Phocaeicola</taxon>
    </lineage>
</organism>
<dbReference type="EMBL" id="JNHM01000002">
    <property type="protein sequence ID" value="KDS56817.1"/>
    <property type="molecule type" value="Genomic_DNA"/>
</dbReference>
<keyword evidence="1" id="KW-0812">Transmembrane</keyword>
<comment type="caution">
    <text evidence="2">The sequence shown here is derived from an EMBL/GenBank/DDBJ whole genome shotgun (WGS) entry which is preliminary data.</text>
</comment>
<evidence type="ECO:0000313" key="3">
    <source>
        <dbReference type="Proteomes" id="UP000027661"/>
    </source>
</evidence>
<gene>
    <name evidence="2" type="ORF">M099_0051</name>
</gene>
<keyword evidence="1" id="KW-1133">Transmembrane helix</keyword>
<feature type="transmembrane region" description="Helical" evidence="1">
    <location>
        <begin position="6"/>
        <end position="27"/>
    </location>
</feature>
<evidence type="ECO:0000313" key="2">
    <source>
        <dbReference type="EMBL" id="KDS56817.1"/>
    </source>
</evidence>
<protein>
    <submittedName>
        <fullName evidence="2">Uncharacterized protein</fullName>
    </submittedName>
</protein>